<sequence length="117" mass="13047">MSKYIIISRNQNQSYGIYQLGPGLHRIVKNLKDYSDEQEAIGDLIKLLDGELTERDLVGSSFEQEVEAGKLGNRILVLEAALKRVRHKLSKAIDSGVGDLKQVIRELIQDIDGLVEG</sequence>
<name>A0A1M6HJY3_9FIRM</name>
<proteinExistence type="predicted"/>
<dbReference type="Proteomes" id="UP000324781">
    <property type="component" value="Unassembled WGS sequence"/>
</dbReference>
<dbReference type="AlphaFoldDB" id="A0A1M6HJY3"/>
<gene>
    <name evidence="1" type="ORF">SAMN05444373_10334</name>
</gene>
<evidence type="ECO:0000313" key="1">
    <source>
        <dbReference type="EMBL" id="SHJ22419.1"/>
    </source>
</evidence>
<evidence type="ECO:0000313" key="2">
    <source>
        <dbReference type="Proteomes" id="UP000324781"/>
    </source>
</evidence>
<reference evidence="1 2" key="1">
    <citation type="submission" date="2016-11" db="EMBL/GenBank/DDBJ databases">
        <authorList>
            <person name="Varghese N."/>
            <person name="Submissions S."/>
        </authorList>
    </citation>
    <scope>NUCLEOTIDE SEQUENCE [LARGE SCALE GENOMIC DNA]</scope>
    <source>
        <strain evidence="1 2">DSM 19027</strain>
    </source>
</reference>
<organism evidence="1 2">
    <name type="scientific">Thermoclostridium caenicola</name>
    <dbReference type="NCBI Taxonomy" id="659425"/>
    <lineage>
        <taxon>Bacteria</taxon>
        <taxon>Bacillati</taxon>
        <taxon>Bacillota</taxon>
        <taxon>Clostridia</taxon>
        <taxon>Eubacteriales</taxon>
        <taxon>Oscillospiraceae</taxon>
        <taxon>Thermoclostridium</taxon>
    </lineage>
</organism>
<dbReference type="RefSeq" id="WP_149679003.1">
    <property type="nucleotide sequence ID" value="NZ_FQZP01000033.1"/>
</dbReference>
<keyword evidence="2" id="KW-1185">Reference proteome</keyword>
<accession>A0A1M6HJY3</accession>
<dbReference type="EMBL" id="FQZP01000033">
    <property type="protein sequence ID" value="SHJ22419.1"/>
    <property type="molecule type" value="Genomic_DNA"/>
</dbReference>
<protein>
    <submittedName>
        <fullName evidence="1">Uncharacterized protein</fullName>
    </submittedName>
</protein>